<dbReference type="Pfam" id="PF01066">
    <property type="entry name" value="CDP-OH_P_transf"/>
    <property type="match status" value="1"/>
</dbReference>
<protein>
    <recommendedName>
        <fullName evidence="6 16">CDP-diacylglycerol--glycerol-3-phosphate 3-phosphatidyltransferase</fullName>
        <ecNumber evidence="5 16">2.7.8.5</ecNumber>
    </recommendedName>
</protein>
<keyword evidence="7" id="KW-0444">Lipid biosynthesis</keyword>
<evidence type="ECO:0000256" key="5">
    <source>
        <dbReference type="ARBA" id="ARBA00013170"/>
    </source>
</evidence>
<evidence type="ECO:0000313" key="19">
    <source>
        <dbReference type="EMBL" id="AVP87192.1"/>
    </source>
</evidence>
<dbReference type="InterPro" id="IPR043130">
    <property type="entry name" value="CDP-OH_PTrfase_TM_dom"/>
</dbReference>
<evidence type="ECO:0000256" key="4">
    <source>
        <dbReference type="ARBA" id="ARBA00010441"/>
    </source>
</evidence>
<evidence type="ECO:0000256" key="9">
    <source>
        <dbReference type="ARBA" id="ARBA00022692"/>
    </source>
</evidence>
<evidence type="ECO:0000313" key="20">
    <source>
        <dbReference type="Proteomes" id="UP000241762"/>
    </source>
</evidence>
<gene>
    <name evidence="19" type="ORF">phytr_2350</name>
</gene>
<keyword evidence="12 18" id="KW-0472">Membrane</keyword>
<dbReference type="InterPro" id="IPR000462">
    <property type="entry name" value="CDP-OH_P_trans"/>
</dbReference>
<feature type="transmembrane region" description="Helical" evidence="18">
    <location>
        <begin position="12"/>
        <end position="29"/>
    </location>
</feature>
<dbReference type="GO" id="GO:0016020">
    <property type="term" value="C:membrane"/>
    <property type="evidence" value="ECO:0007669"/>
    <property type="project" value="UniProtKB-SubCell"/>
</dbReference>
<keyword evidence="8 17" id="KW-0808">Transferase</keyword>
<dbReference type="Proteomes" id="UP000241762">
    <property type="component" value="Chromosome"/>
</dbReference>
<dbReference type="PANTHER" id="PTHR14269">
    <property type="entry name" value="CDP-DIACYLGLYCEROL--GLYCEROL-3-PHOSPHATE 3-PHOSPHATIDYLTRANSFERASE-RELATED"/>
    <property type="match status" value="1"/>
</dbReference>
<dbReference type="EC" id="2.7.8.5" evidence="5 16"/>
<comment type="catalytic activity">
    <reaction evidence="15">
        <text>a CDP-1,2-diacyl-sn-glycerol + sn-glycerol 3-phosphate = a 1,2-diacyl-sn-glycero-3-phospho-(1'-sn-glycero-3'-phosphate) + CMP + H(+)</text>
        <dbReference type="Rhea" id="RHEA:12593"/>
        <dbReference type="ChEBI" id="CHEBI:15378"/>
        <dbReference type="ChEBI" id="CHEBI:57597"/>
        <dbReference type="ChEBI" id="CHEBI:58332"/>
        <dbReference type="ChEBI" id="CHEBI:60110"/>
        <dbReference type="ChEBI" id="CHEBI:60377"/>
        <dbReference type="EC" id="2.7.8.5"/>
    </reaction>
</comment>
<comment type="pathway">
    <text evidence="2">Phospholipid metabolism; phosphatidylglycerol biosynthesis; phosphatidylglycerol from CDP-diacylglycerol: step 1/2.</text>
</comment>
<proteinExistence type="inferred from homology"/>
<dbReference type="NCBIfam" id="TIGR00560">
    <property type="entry name" value="pgsA"/>
    <property type="match status" value="1"/>
</dbReference>
<comment type="similarity">
    <text evidence="4 17">Belongs to the CDP-alcohol phosphatidyltransferase class-I family.</text>
</comment>
<organism evidence="19 20">
    <name type="scientific">Candidatus Phycorickettsia trachydisci</name>
    <dbReference type="NCBI Taxonomy" id="2115978"/>
    <lineage>
        <taxon>Bacteria</taxon>
        <taxon>Pseudomonadati</taxon>
        <taxon>Pseudomonadota</taxon>
        <taxon>Alphaproteobacteria</taxon>
        <taxon>Rickettsiales</taxon>
        <taxon>Rickettsiaceae</taxon>
        <taxon>Candidatus Phycorickettsia</taxon>
    </lineage>
</organism>
<evidence type="ECO:0000256" key="6">
    <source>
        <dbReference type="ARBA" id="ARBA00014944"/>
    </source>
</evidence>
<keyword evidence="11" id="KW-0443">Lipid metabolism</keyword>
<evidence type="ECO:0000256" key="18">
    <source>
        <dbReference type="SAM" id="Phobius"/>
    </source>
</evidence>
<evidence type="ECO:0000256" key="16">
    <source>
        <dbReference type="NCBIfam" id="TIGR00560"/>
    </source>
</evidence>
<dbReference type="PANTHER" id="PTHR14269:SF62">
    <property type="entry name" value="CDP-DIACYLGLYCEROL--GLYCEROL-3-PHOSPHATE 3-PHOSPHATIDYLTRANSFERASE 1, CHLOROPLASTIC"/>
    <property type="match status" value="1"/>
</dbReference>
<dbReference type="Gene3D" id="1.20.120.1760">
    <property type="match status" value="1"/>
</dbReference>
<dbReference type="EMBL" id="CP027845">
    <property type="protein sequence ID" value="AVP87192.1"/>
    <property type="molecule type" value="Genomic_DNA"/>
</dbReference>
<sequence length="196" mass="22054">MLNKKYLPNTLSIIRIFITPIIIINFYLSSYLDDIVMTYRINGILFFIASITDFLDGYIARNFDMESNSGRILDPIADKILVSSILIMLVKFNKAHEIPCILILARELTMSGIREAMADHKIQIPVSGLAKMKTFLQMIAILALLIGSKGSNIPQLDTWGNYLLWIAAILTIVTSIHYLFFVVDALNSQKSDSHGI</sequence>
<evidence type="ECO:0000256" key="7">
    <source>
        <dbReference type="ARBA" id="ARBA00022516"/>
    </source>
</evidence>
<name>A0A2P1P7E8_9RICK</name>
<dbReference type="InterPro" id="IPR050324">
    <property type="entry name" value="CDP-alcohol_PTase-I"/>
</dbReference>
<dbReference type="GO" id="GO:0046474">
    <property type="term" value="P:glycerophospholipid biosynthetic process"/>
    <property type="evidence" value="ECO:0007669"/>
    <property type="project" value="TreeGrafter"/>
</dbReference>
<keyword evidence="14" id="KW-1208">Phospholipid metabolism</keyword>
<evidence type="ECO:0000256" key="14">
    <source>
        <dbReference type="ARBA" id="ARBA00023264"/>
    </source>
</evidence>
<feature type="transmembrane region" description="Helical" evidence="18">
    <location>
        <begin position="162"/>
        <end position="183"/>
    </location>
</feature>
<dbReference type="RefSeq" id="WP_106874063.1">
    <property type="nucleotide sequence ID" value="NZ_CP027845.1"/>
</dbReference>
<dbReference type="PIRSF" id="PIRSF000847">
    <property type="entry name" value="Phos_ph_gly_syn"/>
    <property type="match status" value="1"/>
</dbReference>
<keyword evidence="13" id="KW-0594">Phospholipid biosynthesis</keyword>
<evidence type="ECO:0000256" key="2">
    <source>
        <dbReference type="ARBA" id="ARBA00005042"/>
    </source>
</evidence>
<evidence type="ECO:0000256" key="17">
    <source>
        <dbReference type="RuleBase" id="RU003750"/>
    </source>
</evidence>
<keyword evidence="9 18" id="KW-0812">Transmembrane</keyword>
<evidence type="ECO:0000256" key="8">
    <source>
        <dbReference type="ARBA" id="ARBA00022679"/>
    </source>
</evidence>
<dbReference type="AlphaFoldDB" id="A0A2P1P7E8"/>
<reference evidence="19 20" key="1">
    <citation type="submission" date="2018-03" db="EMBL/GenBank/DDBJ databases">
        <title>A gene transfer event suggests a long-term partnership between eustigmatophyte algae and a novel lineage of endosymbiotic bacteria.</title>
        <authorList>
            <person name="Yurchenko T."/>
            <person name="Sevcikova T."/>
            <person name="Pribyl P."/>
            <person name="El Karkouri K."/>
            <person name="Klimes V."/>
            <person name="Amaral R."/>
            <person name="Zbrankova V."/>
            <person name="Kim E."/>
            <person name="Raoult D."/>
            <person name="Santos L.M.A."/>
            <person name="Elias M."/>
        </authorList>
    </citation>
    <scope>NUCLEOTIDE SEQUENCE [LARGE SCALE GENOMIC DNA]</scope>
    <source>
        <strain evidence="19">CCALA 838</strain>
    </source>
</reference>
<dbReference type="GO" id="GO:0008444">
    <property type="term" value="F:CDP-diacylglycerol-glycerol-3-phosphate 3-phosphatidyltransferase activity"/>
    <property type="evidence" value="ECO:0007669"/>
    <property type="project" value="UniProtKB-UniRule"/>
</dbReference>
<dbReference type="InterPro" id="IPR004570">
    <property type="entry name" value="Phosphatidylglycerol_P_synth"/>
</dbReference>
<evidence type="ECO:0000256" key="12">
    <source>
        <dbReference type="ARBA" id="ARBA00023136"/>
    </source>
</evidence>
<evidence type="ECO:0000256" key="10">
    <source>
        <dbReference type="ARBA" id="ARBA00022989"/>
    </source>
</evidence>
<keyword evidence="10 18" id="KW-1133">Transmembrane helix</keyword>
<accession>A0A2P1P7E8</accession>
<evidence type="ECO:0000256" key="11">
    <source>
        <dbReference type="ARBA" id="ARBA00023098"/>
    </source>
</evidence>
<evidence type="ECO:0000256" key="15">
    <source>
        <dbReference type="ARBA" id="ARBA00048586"/>
    </source>
</evidence>
<dbReference type="InterPro" id="IPR048254">
    <property type="entry name" value="CDP_ALCOHOL_P_TRANSF_CS"/>
</dbReference>
<evidence type="ECO:0000256" key="3">
    <source>
        <dbReference type="ARBA" id="ARBA00005189"/>
    </source>
</evidence>
<comment type="subcellular location">
    <subcellularLocation>
        <location evidence="1">Membrane</location>
        <topology evidence="1">Multi-pass membrane protein</topology>
    </subcellularLocation>
</comment>
<evidence type="ECO:0000256" key="13">
    <source>
        <dbReference type="ARBA" id="ARBA00023209"/>
    </source>
</evidence>
<feature type="transmembrane region" description="Helical" evidence="18">
    <location>
        <begin position="126"/>
        <end position="147"/>
    </location>
</feature>
<keyword evidence="20" id="KW-1185">Reference proteome</keyword>
<evidence type="ECO:0000256" key="1">
    <source>
        <dbReference type="ARBA" id="ARBA00004141"/>
    </source>
</evidence>
<comment type="pathway">
    <text evidence="3">Lipid metabolism.</text>
</comment>
<dbReference type="KEGG" id="ptc:phytr_2350"/>
<dbReference type="PROSITE" id="PS00379">
    <property type="entry name" value="CDP_ALCOHOL_P_TRANSF"/>
    <property type="match status" value="1"/>
</dbReference>
<dbReference type="OrthoDB" id="9796672at2"/>